<evidence type="ECO:0000256" key="1">
    <source>
        <dbReference type="ARBA" id="ARBA00004653"/>
    </source>
</evidence>
<evidence type="ECO:0000256" key="4">
    <source>
        <dbReference type="ARBA" id="ARBA00022692"/>
    </source>
</evidence>
<evidence type="ECO:0000256" key="6">
    <source>
        <dbReference type="ARBA" id="ARBA00022989"/>
    </source>
</evidence>
<dbReference type="GO" id="GO:0006895">
    <property type="term" value="P:Golgi to endosome transport"/>
    <property type="evidence" value="ECO:0007669"/>
    <property type="project" value="TreeGrafter"/>
</dbReference>
<comment type="similarity">
    <text evidence="2">Belongs to the SYS1 family.</text>
</comment>
<dbReference type="STRING" id="10195.A0A3M7SA84"/>
<protein>
    <submittedName>
        <fullName evidence="10">SYS1-like protein</fullName>
    </submittedName>
</protein>
<keyword evidence="5" id="KW-0653">Protein transport</keyword>
<evidence type="ECO:0000256" key="9">
    <source>
        <dbReference type="SAM" id="Phobius"/>
    </source>
</evidence>
<feature type="transmembrane region" description="Helical" evidence="9">
    <location>
        <begin position="69"/>
        <end position="88"/>
    </location>
</feature>
<keyword evidence="3" id="KW-0813">Transport</keyword>
<dbReference type="GO" id="GO:0034067">
    <property type="term" value="P:protein localization to Golgi apparatus"/>
    <property type="evidence" value="ECO:0007669"/>
    <property type="project" value="TreeGrafter"/>
</dbReference>
<evidence type="ECO:0000313" key="11">
    <source>
        <dbReference type="Proteomes" id="UP000276133"/>
    </source>
</evidence>
<dbReference type="AlphaFoldDB" id="A0A3M7SA84"/>
<keyword evidence="7" id="KW-0333">Golgi apparatus</keyword>
<dbReference type="GO" id="GO:0005829">
    <property type="term" value="C:cytosol"/>
    <property type="evidence" value="ECO:0007669"/>
    <property type="project" value="GOC"/>
</dbReference>
<reference evidence="10 11" key="1">
    <citation type="journal article" date="2018" name="Sci. Rep.">
        <title>Genomic signatures of local adaptation to the degree of environmental predictability in rotifers.</title>
        <authorList>
            <person name="Franch-Gras L."/>
            <person name="Hahn C."/>
            <person name="Garcia-Roger E.M."/>
            <person name="Carmona M.J."/>
            <person name="Serra M."/>
            <person name="Gomez A."/>
        </authorList>
    </citation>
    <scope>NUCLEOTIDE SEQUENCE [LARGE SCALE GENOMIC DNA]</scope>
    <source>
        <strain evidence="10">HYR1</strain>
    </source>
</reference>
<name>A0A3M7SA84_BRAPC</name>
<dbReference type="GO" id="GO:0000139">
    <property type="term" value="C:Golgi membrane"/>
    <property type="evidence" value="ECO:0007669"/>
    <property type="project" value="UniProtKB-SubCell"/>
</dbReference>
<feature type="transmembrane region" description="Helical" evidence="9">
    <location>
        <begin position="123"/>
        <end position="144"/>
    </location>
</feature>
<comment type="subcellular location">
    <subcellularLocation>
        <location evidence="1">Golgi apparatus membrane</location>
        <topology evidence="1">Multi-pass membrane protein</topology>
    </subcellularLocation>
</comment>
<evidence type="ECO:0000256" key="5">
    <source>
        <dbReference type="ARBA" id="ARBA00022927"/>
    </source>
</evidence>
<keyword evidence="8 9" id="KW-0472">Membrane</keyword>
<keyword evidence="6 9" id="KW-1133">Transmembrane helix</keyword>
<evidence type="ECO:0000256" key="2">
    <source>
        <dbReference type="ARBA" id="ARBA00008160"/>
    </source>
</evidence>
<dbReference type="OrthoDB" id="542931at2759"/>
<dbReference type="PANTHER" id="PTHR12952:SF0">
    <property type="entry name" value="PROTEIN SYS1 HOMOLOG"/>
    <property type="match status" value="1"/>
</dbReference>
<gene>
    <name evidence="10" type="ORF">BpHYR1_022198</name>
</gene>
<dbReference type="GO" id="GO:0043001">
    <property type="term" value="P:Golgi to plasma membrane protein transport"/>
    <property type="evidence" value="ECO:0007669"/>
    <property type="project" value="TreeGrafter"/>
</dbReference>
<accession>A0A3M7SA84</accession>
<comment type="caution">
    <text evidence="10">The sequence shown here is derived from an EMBL/GenBank/DDBJ whole genome shotgun (WGS) entry which is preliminary data.</text>
</comment>
<dbReference type="InterPro" id="IPR019185">
    <property type="entry name" value="Integral_membrane_SYS1-rel"/>
</dbReference>
<feature type="transmembrane region" description="Helical" evidence="9">
    <location>
        <begin position="12"/>
        <end position="32"/>
    </location>
</feature>
<dbReference type="EMBL" id="REGN01001766">
    <property type="protein sequence ID" value="RNA32681.1"/>
    <property type="molecule type" value="Genomic_DNA"/>
</dbReference>
<organism evidence="10 11">
    <name type="scientific">Brachionus plicatilis</name>
    <name type="common">Marine rotifer</name>
    <name type="synonym">Brachionus muelleri</name>
    <dbReference type="NCBI Taxonomy" id="10195"/>
    <lineage>
        <taxon>Eukaryota</taxon>
        <taxon>Metazoa</taxon>
        <taxon>Spiralia</taxon>
        <taxon>Gnathifera</taxon>
        <taxon>Rotifera</taxon>
        <taxon>Eurotatoria</taxon>
        <taxon>Monogononta</taxon>
        <taxon>Pseudotrocha</taxon>
        <taxon>Ploima</taxon>
        <taxon>Brachionidae</taxon>
        <taxon>Brachionus</taxon>
    </lineage>
</organism>
<evidence type="ECO:0000256" key="8">
    <source>
        <dbReference type="ARBA" id="ARBA00023136"/>
    </source>
</evidence>
<dbReference type="Pfam" id="PF09801">
    <property type="entry name" value="SYS1"/>
    <property type="match status" value="1"/>
</dbReference>
<proteinExistence type="inferred from homology"/>
<evidence type="ECO:0000313" key="10">
    <source>
        <dbReference type="EMBL" id="RNA32681.1"/>
    </source>
</evidence>
<dbReference type="PANTHER" id="PTHR12952">
    <property type="entry name" value="SYS1"/>
    <property type="match status" value="1"/>
</dbReference>
<keyword evidence="4 9" id="KW-0812">Transmembrane</keyword>
<dbReference type="GO" id="GO:0005802">
    <property type="term" value="C:trans-Golgi network"/>
    <property type="evidence" value="ECO:0007669"/>
    <property type="project" value="TreeGrafter"/>
</dbReference>
<dbReference type="Proteomes" id="UP000276133">
    <property type="component" value="Unassembled WGS sequence"/>
</dbReference>
<keyword evidence="11" id="KW-1185">Reference proteome</keyword>
<evidence type="ECO:0000256" key="7">
    <source>
        <dbReference type="ARBA" id="ARBA00023034"/>
    </source>
</evidence>
<sequence length="162" mass="18990">MSKFRSKIWDPWLITSQIISMQFQFYSTFLFMNFMNAHFLNIFKANPTNFYSLENIFDYRLVNFKNSNNTFLCLNLIASSLISALFLWKLVNRSKQCLDFTVTIFSYHIISSWIYVGSFPSTFVFWFIIVISATAMTLLSEYLCMQSALKDIPLSLVPRANL</sequence>
<evidence type="ECO:0000256" key="3">
    <source>
        <dbReference type="ARBA" id="ARBA00022448"/>
    </source>
</evidence>